<dbReference type="Proteomes" id="UP000322362">
    <property type="component" value="Unassembled WGS sequence"/>
</dbReference>
<reference evidence="2 3" key="1">
    <citation type="submission" date="2019-08" db="EMBL/GenBank/DDBJ databases">
        <title>Phlebobacter frassis gen. nov. sp. nov., a new member of family Sphingobacteriaceae isolated from sand fly rearing media.</title>
        <authorList>
            <person name="Kakumanu M.L."/>
            <person name="Marayati B.F."/>
            <person name="Wada-Katsumata A."/>
            <person name="Wasserberg G."/>
            <person name="Schal C."/>
            <person name="Apperson C.S."/>
            <person name="Ponnusamy L."/>
        </authorList>
    </citation>
    <scope>NUCLEOTIDE SEQUENCE [LARGE SCALE GENOMIC DNA]</scope>
    <source>
        <strain evidence="2 3">SSI9</strain>
    </source>
</reference>
<organism evidence="2 3">
    <name type="scientific">Sphingobacterium phlebotomi</name>
    <dbReference type="NCBI Taxonomy" id="2605433"/>
    <lineage>
        <taxon>Bacteria</taxon>
        <taxon>Pseudomonadati</taxon>
        <taxon>Bacteroidota</taxon>
        <taxon>Sphingobacteriia</taxon>
        <taxon>Sphingobacteriales</taxon>
        <taxon>Sphingobacteriaceae</taxon>
        <taxon>Sphingobacterium</taxon>
    </lineage>
</organism>
<keyword evidence="1" id="KW-0812">Transmembrane</keyword>
<sequence>MSGDNVNMFRARINMYMYKDPMKYTIAVFPYAGVLSSYDFNSSPSNNTTSLYGNTNNQSREVIKMSFRLVSLYGRFVFPYAEAKLLSIMLILSSAEMMLPAILIALTYVDTIFPYVDMLSAYGVNVFLDRGNVSPYAERTSQYADVKKMGGRSVKMGNEMTSTHDGITLPSAGVAFPFGVMIKITKKISFFSFSFYL</sequence>
<name>A0A5D4HE40_9SPHI</name>
<keyword evidence="1" id="KW-0472">Membrane</keyword>
<evidence type="ECO:0000313" key="2">
    <source>
        <dbReference type="EMBL" id="TYR37845.1"/>
    </source>
</evidence>
<protein>
    <submittedName>
        <fullName evidence="2">Uncharacterized protein</fullName>
    </submittedName>
</protein>
<dbReference type="AlphaFoldDB" id="A0A5D4HE40"/>
<evidence type="ECO:0000313" key="3">
    <source>
        <dbReference type="Proteomes" id="UP000322362"/>
    </source>
</evidence>
<feature type="transmembrane region" description="Helical" evidence="1">
    <location>
        <begin position="85"/>
        <end position="109"/>
    </location>
</feature>
<comment type="caution">
    <text evidence="2">The sequence shown here is derived from an EMBL/GenBank/DDBJ whole genome shotgun (WGS) entry which is preliminary data.</text>
</comment>
<dbReference type="EMBL" id="VTAV01000001">
    <property type="protein sequence ID" value="TYR37845.1"/>
    <property type="molecule type" value="Genomic_DNA"/>
</dbReference>
<keyword evidence="1" id="KW-1133">Transmembrane helix</keyword>
<gene>
    <name evidence="2" type="ORF">FXV77_00725</name>
</gene>
<feature type="transmembrane region" description="Helical" evidence="1">
    <location>
        <begin position="21"/>
        <end position="38"/>
    </location>
</feature>
<dbReference type="RefSeq" id="WP_148917310.1">
    <property type="nucleotide sequence ID" value="NZ_VTAV01000001.1"/>
</dbReference>
<evidence type="ECO:0000256" key="1">
    <source>
        <dbReference type="SAM" id="Phobius"/>
    </source>
</evidence>
<accession>A0A5D4HE40</accession>
<proteinExistence type="predicted"/>
<keyword evidence="3" id="KW-1185">Reference proteome</keyword>